<keyword evidence="6" id="KW-0547">Nucleotide-binding</keyword>
<dbReference type="PANTHER" id="PTHR42878:SF15">
    <property type="entry name" value="BACTERIOPHYTOCHROME"/>
    <property type="match status" value="1"/>
</dbReference>
<dbReference type="InterPro" id="IPR004358">
    <property type="entry name" value="Sig_transdc_His_kin-like_C"/>
</dbReference>
<dbReference type="Proteomes" id="UP001595748">
    <property type="component" value="Unassembled WGS sequence"/>
</dbReference>
<dbReference type="GO" id="GO:0005524">
    <property type="term" value="F:ATP binding"/>
    <property type="evidence" value="ECO:0007669"/>
    <property type="project" value="UniProtKB-KW"/>
</dbReference>
<comment type="caution">
    <text evidence="6">The sequence shown here is derived from an EMBL/GenBank/DDBJ whole genome shotgun (WGS) entry which is preliminary data.</text>
</comment>
<keyword evidence="7" id="KW-1185">Reference proteome</keyword>
<dbReference type="RefSeq" id="WP_380079834.1">
    <property type="nucleotide sequence ID" value="NZ_JBHRZF010000179.1"/>
</dbReference>
<evidence type="ECO:0000256" key="4">
    <source>
        <dbReference type="ARBA" id="ARBA00022777"/>
    </source>
</evidence>
<dbReference type="SMART" id="SM00387">
    <property type="entry name" value="HATPase_c"/>
    <property type="match status" value="1"/>
</dbReference>
<dbReference type="InterPro" id="IPR003594">
    <property type="entry name" value="HATPase_dom"/>
</dbReference>
<dbReference type="PRINTS" id="PR00344">
    <property type="entry name" value="BCTRLSENSOR"/>
</dbReference>
<dbReference type="Pfam" id="PF02518">
    <property type="entry name" value="HATPase_c"/>
    <property type="match status" value="1"/>
</dbReference>
<dbReference type="PANTHER" id="PTHR42878">
    <property type="entry name" value="TWO-COMPONENT HISTIDINE KINASE"/>
    <property type="match status" value="1"/>
</dbReference>
<evidence type="ECO:0000313" key="6">
    <source>
        <dbReference type="EMBL" id="MFC3862194.1"/>
    </source>
</evidence>
<dbReference type="SUPFAM" id="SSF55874">
    <property type="entry name" value="ATPase domain of HSP90 chaperone/DNA topoisomerase II/histidine kinase"/>
    <property type="match status" value="1"/>
</dbReference>
<dbReference type="PROSITE" id="PS50109">
    <property type="entry name" value="HIS_KIN"/>
    <property type="match status" value="1"/>
</dbReference>
<evidence type="ECO:0000259" key="5">
    <source>
        <dbReference type="PROSITE" id="PS50109"/>
    </source>
</evidence>
<dbReference type="Gene3D" id="3.30.565.10">
    <property type="entry name" value="Histidine kinase-like ATPase, C-terminal domain"/>
    <property type="match status" value="1"/>
</dbReference>
<name>A0ABV8A963_9DEIO</name>
<accession>A0ABV8A963</accession>
<dbReference type="InterPro" id="IPR005467">
    <property type="entry name" value="His_kinase_dom"/>
</dbReference>
<gene>
    <name evidence="6" type="ORF">ACFOPQ_15620</name>
</gene>
<keyword evidence="4" id="KW-0418">Kinase</keyword>
<sequence length="278" mass="31345">MGAYETQGRSDHVLLVVTDITPYRRAHRTLLDVTATQEGHLKEQAARVRALNQELEGVVTTFIQQLQLPVARALNLLGLLCRALGEPPEEVTKPLLNTERALQQIVTLFKTMERYMDVRRMPARVRPVDLNRVLREVLKDAQPLLVERDVRITQDPLPTVQGDSQALSVIFTEYISNALKFTRGRQAAHVHVSVRETESEYHLGVEDNGVGFNTRQKDKLFQIFGRLHSSSVYEGTGVGLASARRLAERFGGRVWAEGKIDQGATFWLAWPKQPTVSQ</sequence>
<comment type="catalytic activity">
    <reaction evidence="1">
        <text>ATP + protein L-histidine = ADP + protein N-phospho-L-histidine.</text>
        <dbReference type="EC" id="2.7.13.3"/>
    </reaction>
</comment>
<evidence type="ECO:0000256" key="2">
    <source>
        <dbReference type="ARBA" id="ARBA00012438"/>
    </source>
</evidence>
<reference evidence="7" key="1">
    <citation type="journal article" date="2019" name="Int. J. Syst. Evol. Microbiol.">
        <title>The Global Catalogue of Microorganisms (GCM) 10K type strain sequencing project: providing services to taxonomists for standard genome sequencing and annotation.</title>
        <authorList>
            <consortium name="The Broad Institute Genomics Platform"/>
            <consortium name="The Broad Institute Genome Sequencing Center for Infectious Disease"/>
            <person name="Wu L."/>
            <person name="Ma J."/>
        </authorList>
    </citation>
    <scope>NUCLEOTIDE SEQUENCE [LARGE SCALE GENOMIC DNA]</scope>
    <source>
        <strain evidence="7">CCTCC AB 2013263</strain>
    </source>
</reference>
<protein>
    <recommendedName>
        <fullName evidence="2">histidine kinase</fullName>
        <ecNumber evidence="2">2.7.13.3</ecNumber>
    </recommendedName>
</protein>
<evidence type="ECO:0000256" key="3">
    <source>
        <dbReference type="ARBA" id="ARBA00022679"/>
    </source>
</evidence>
<dbReference type="InterPro" id="IPR036890">
    <property type="entry name" value="HATPase_C_sf"/>
</dbReference>
<evidence type="ECO:0000313" key="7">
    <source>
        <dbReference type="Proteomes" id="UP001595748"/>
    </source>
</evidence>
<dbReference type="EC" id="2.7.13.3" evidence="2"/>
<dbReference type="EMBL" id="JBHRZF010000179">
    <property type="protein sequence ID" value="MFC3862194.1"/>
    <property type="molecule type" value="Genomic_DNA"/>
</dbReference>
<proteinExistence type="predicted"/>
<feature type="domain" description="Histidine kinase" evidence="5">
    <location>
        <begin position="61"/>
        <end position="274"/>
    </location>
</feature>
<keyword evidence="3" id="KW-0808">Transferase</keyword>
<dbReference type="InterPro" id="IPR050351">
    <property type="entry name" value="BphY/WalK/GraS-like"/>
</dbReference>
<keyword evidence="6" id="KW-0067">ATP-binding</keyword>
<evidence type="ECO:0000256" key="1">
    <source>
        <dbReference type="ARBA" id="ARBA00000085"/>
    </source>
</evidence>
<organism evidence="6 7">
    <name type="scientific">Deinococcus antarcticus</name>
    <dbReference type="NCBI Taxonomy" id="1298767"/>
    <lineage>
        <taxon>Bacteria</taxon>
        <taxon>Thermotogati</taxon>
        <taxon>Deinococcota</taxon>
        <taxon>Deinococci</taxon>
        <taxon>Deinococcales</taxon>
        <taxon>Deinococcaceae</taxon>
        <taxon>Deinococcus</taxon>
    </lineage>
</organism>